<evidence type="ECO:0000313" key="2">
    <source>
        <dbReference type="Proteomes" id="UP000197019"/>
    </source>
</evidence>
<keyword evidence="2" id="KW-1185">Reference proteome</keyword>
<dbReference type="EMBL" id="CP022129">
    <property type="protein sequence ID" value="ASF48042.1"/>
    <property type="molecule type" value="Genomic_DNA"/>
</dbReference>
<organism evidence="1 2">
    <name type="scientific">Methylovulum psychrotolerans</name>
    <dbReference type="NCBI Taxonomy" id="1704499"/>
    <lineage>
        <taxon>Bacteria</taxon>
        <taxon>Pseudomonadati</taxon>
        <taxon>Pseudomonadota</taxon>
        <taxon>Gammaproteobacteria</taxon>
        <taxon>Methylococcales</taxon>
        <taxon>Methylococcaceae</taxon>
        <taxon>Methylovulum</taxon>
    </lineage>
</organism>
<dbReference type="AlphaFoldDB" id="A0A1Z4C3E5"/>
<evidence type="ECO:0000313" key="1">
    <source>
        <dbReference type="EMBL" id="ASF48042.1"/>
    </source>
</evidence>
<accession>A0A1Z4C3E5</accession>
<dbReference type="KEGG" id="mpsy:CEK71_19305"/>
<proteinExistence type="predicted"/>
<dbReference type="RefSeq" id="WP_088620912.1">
    <property type="nucleotide sequence ID" value="NZ_CP022129.1"/>
</dbReference>
<protein>
    <submittedName>
        <fullName evidence="1">Uncharacterized protein</fullName>
    </submittedName>
</protein>
<dbReference type="Proteomes" id="UP000197019">
    <property type="component" value="Chromosome"/>
</dbReference>
<name>A0A1Z4C3E5_9GAMM</name>
<reference evidence="1 2" key="1">
    <citation type="submission" date="2017-06" db="EMBL/GenBank/DDBJ databases">
        <title>Genome Sequencing of the methanotroph Methylovulum psychrotolerants str. HV10-M2 isolated from a high-altitude environment.</title>
        <authorList>
            <person name="Mateos-Rivera A."/>
        </authorList>
    </citation>
    <scope>NUCLEOTIDE SEQUENCE [LARGE SCALE GENOMIC DNA]</scope>
    <source>
        <strain evidence="1 2">HV10_M2</strain>
    </source>
</reference>
<gene>
    <name evidence="1" type="ORF">CEK71_19305</name>
</gene>
<sequence length="236" mass="24693">MSSPPTFLIKNSPVITDLGFDDTTYSIKVQADGKIVVVGISFGSMLLDVGPVDSSFGVARYNSDAGLTLAHHGSTDTEEVLGVQAGGTLALKNGTVTLDGTAVGTYQQSPGQLTILFGTATSAQVNSILHQLTYTNNTYTIQDAAGNDTFACTSALSANNIDTTTDFSVTDDTIRRPKNLSTAPATPGVLAAEAFKIIGSGSVADSTDHILYNTTTSALGERLARPLPTLWWRKAK</sequence>